<dbReference type="Proteomes" id="UP000423525">
    <property type="component" value="Chromosome"/>
</dbReference>
<protein>
    <submittedName>
        <fullName evidence="1">Uncharacterized protein</fullName>
    </submittedName>
</protein>
<evidence type="ECO:0000313" key="1">
    <source>
        <dbReference type="EMBL" id="VZH85336.1"/>
    </source>
</evidence>
<dbReference type="KEGG" id="crf:FRC0190_01302"/>
<name>A0A6I8MCA0_9CORY</name>
<gene>
    <name evidence="1" type="ORF">FRC0190_01302</name>
</gene>
<dbReference type="EMBL" id="LR738855">
    <property type="protein sequence ID" value="VZH85336.1"/>
    <property type="molecule type" value="Genomic_DNA"/>
</dbReference>
<organism evidence="1 2">
    <name type="scientific">Corynebacterium rouxii</name>
    <dbReference type="NCBI Taxonomy" id="2719119"/>
    <lineage>
        <taxon>Bacteria</taxon>
        <taxon>Bacillati</taxon>
        <taxon>Actinomycetota</taxon>
        <taxon>Actinomycetes</taxon>
        <taxon>Mycobacteriales</taxon>
        <taxon>Corynebacteriaceae</taxon>
        <taxon>Corynebacterium</taxon>
    </lineage>
</organism>
<accession>A0A6I8MCA0</accession>
<sequence>MKYRPKHRRRWWHKLFFTRRVSPYELLNEASGVNRGAR</sequence>
<reference evidence="1 2" key="1">
    <citation type="submission" date="2019-11" db="EMBL/GenBank/DDBJ databases">
        <authorList>
            <person name="Brisse S."/>
        </authorList>
    </citation>
    <scope>NUCLEOTIDE SEQUENCE [LARGE SCALE GENOMIC DNA]</scope>
    <source>
        <strain evidence="1">FRC0190</strain>
    </source>
</reference>
<proteinExistence type="predicted"/>
<dbReference type="AlphaFoldDB" id="A0A6I8MCA0"/>
<evidence type="ECO:0000313" key="2">
    <source>
        <dbReference type="Proteomes" id="UP000423525"/>
    </source>
</evidence>